<keyword evidence="1" id="KW-0472">Membrane</keyword>
<name>A0A450TIR4_9GAMM</name>
<organism evidence="2">
    <name type="scientific">Candidatus Kentrum sp. FW</name>
    <dbReference type="NCBI Taxonomy" id="2126338"/>
    <lineage>
        <taxon>Bacteria</taxon>
        <taxon>Pseudomonadati</taxon>
        <taxon>Pseudomonadota</taxon>
        <taxon>Gammaproteobacteria</taxon>
        <taxon>Candidatus Kentrum</taxon>
    </lineage>
</organism>
<dbReference type="EMBL" id="CAADFE010000011">
    <property type="protein sequence ID" value="VFJ67221.1"/>
    <property type="molecule type" value="Genomic_DNA"/>
</dbReference>
<evidence type="ECO:0000256" key="1">
    <source>
        <dbReference type="SAM" id="Phobius"/>
    </source>
</evidence>
<accession>A0A450TIR4</accession>
<reference evidence="2" key="1">
    <citation type="submission" date="2019-02" db="EMBL/GenBank/DDBJ databases">
        <authorList>
            <person name="Gruber-Vodicka R. H."/>
            <person name="Seah K. B. B."/>
        </authorList>
    </citation>
    <scope>NUCLEOTIDE SEQUENCE</scope>
    <source>
        <strain evidence="2">BECK_BZ131</strain>
    </source>
</reference>
<proteinExistence type="predicted"/>
<dbReference type="AlphaFoldDB" id="A0A450TIR4"/>
<gene>
    <name evidence="2" type="ORF">BECKFW1821C_GA0114237_101138</name>
</gene>
<feature type="transmembrane region" description="Helical" evidence="1">
    <location>
        <begin position="7"/>
        <end position="28"/>
    </location>
</feature>
<evidence type="ECO:0000313" key="2">
    <source>
        <dbReference type="EMBL" id="VFJ67221.1"/>
    </source>
</evidence>
<keyword evidence="1" id="KW-1133">Transmembrane helix</keyword>
<keyword evidence="1" id="KW-0812">Transmembrane</keyword>
<sequence length="29" mass="3314">MEMKREIAKPISTFFIDAVIATTILTIFL</sequence>
<protein>
    <submittedName>
        <fullName evidence="2">Uncharacterized protein</fullName>
    </submittedName>
</protein>